<accession>A0ACC1RJ49</accession>
<reference evidence="1" key="1">
    <citation type="submission" date="2022-07" db="EMBL/GenBank/DDBJ databases">
        <title>Genome Sequence of Phlebia brevispora.</title>
        <authorList>
            <person name="Buettner E."/>
        </authorList>
    </citation>
    <scope>NUCLEOTIDE SEQUENCE</scope>
    <source>
        <strain evidence="1">MPL23</strain>
    </source>
</reference>
<name>A0ACC1RJ49_9APHY</name>
<protein>
    <submittedName>
        <fullName evidence="1">Uncharacterized protein</fullName>
    </submittedName>
</protein>
<evidence type="ECO:0000313" key="2">
    <source>
        <dbReference type="Proteomes" id="UP001148662"/>
    </source>
</evidence>
<sequence>MRSDGVNDVSQAGEPEAHARGDGDLAAGGLEMQSTQSAEEDAEMIRLLGGGQEASVDEEKGMQRPASFSAAHAVEETTTEVGAGQVSMSEPGWMVLPEADE</sequence>
<dbReference type="EMBL" id="JANHOG010002711">
    <property type="protein sequence ID" value="KAJ3520689.1"/>
    <property type="molecule type" value="Genomic_DNA"/>
</dbReference>
<comment type="caution">
    <text evidence="1">The sequence shown here is derived from an EMBL/GenBank/DDBJ whole genome shotgun (WGS) entry which is preliminary data.</text>
</comment>
<keyword evidence="2" id="KW-1185">Reference proteome</keyword>
<organism evidence="1 2">
    <name type="scientific">Phlebia brevispora</name>
    <dbReference type="NCBI Taxonomy" id="194682"/>
    <lineage>
        <taxon>Eukaryota</taxon>
        <taxon>Fungi</taxon>
        <taxon>Dikarya</taxon>
        <taxon>Basidiomycota</taxon>
        <taxon>Agaricomycotina</taxon>
        <taxon>Agaricomycetes</taxon>
        <taxon>Polyporales</taxon>
        <taxon>Meruliaceae</taxon>
        <taxon>Phlebia</taxon>
    </lineage>
</organism>
<evidence type="ECO:0000313" key="1">
    <source>
        <dbReference type="EMBL" id="KAJ3520689.1"/>
    </source>
</evidence>
<gene>
    <name evidence="1" type="ORF">NM688_g9127</name>
</gene>
<proteinExistence type="predicted"/>
<dbReference type="Proteomes" id="UP001148662">
    <property type="component" value="Unassembled WGS sequence"/>
</dbReference>